<gene>
    <name evidence="3" type="ORF">SAMN04489726_4018</name>
</gene>
<reference evidence="3 4" key="1">
    <citation type="submission" date="2016-10" db="EMBL/GenBank/DDBJ databases">
        <authorList>
            <person name="de Groot N.N."/>
        </authorList>
    </citation>
    <scope>NUCLEOTIDE SEQUENCE [LARGE SCALE GENOMIC DNA]</scope>
    <source>
        <strain evidence="3 4">DSM 44149</strain>
    </source>
</reference>
<proteinExistence type="predicted"/>
<keyword evidence="1" id="KW-0812">Transmembrane</keyword>
<evidence type="ECO:0000313" key="4">
    <source>
        <dbReference type="Proteomes" id="UP000183376"/>
    </source>
</evidence>
<evidence type="ECO:0000259" key="2">
    <source>
        <dbReference type="Pfam" id="PF09335"/>
    </source>
</evidence>
<dbReference type="STRING" id="211114.SAMN04489726_4018"/>
<keyword evidence="1" id="KW-1133">Transmembrane helix</keyword>
<dbReference type="OrthoDB" id="5191298at2"/>
<feature type="transmembrane region" description="Helical" evidence="1">
    <location>
        <begin position="145"/>
        <end position="166"/>
    </location>
</feature>
<dbReference type="AlphaFoldDB" id="A0A1G9X6I7"/>
<dbReference type="InterPro" id="IPR032816">
    <property type="entry name" value="VTT_dom"/>
</dbReference>
<keyword evidence="1" id="KW-0472">Membrane</keyword>
<protein>
    <submittedName>
        <fullName evidence="3">Membrane protein YqaA, SNARE-associated domain</fullName>
    </submittedName>
</protein>
<organism evidence="3 4">
    <name type="scientific">Allokutzneria albata</name>
    <name type="common">Kibdelosporangium albatum</name>
    <dbReference type="NCBI Taxonomy" id="211114"/>
    <lineage>
        <taxon>Bacteria</taxon>
        <taxon>Bacillati</taxon>
        <taxon>Actinomycetota</taxon>
        <taxon>Actinomycetes</taxon>
        <taxon>Pseudonocardiales</taxon>
        <taxon>Pseudonocardiaceae</taxon>
        <taxon>Allokutzneria</taxon>
    </lineage>
</organism>
<dbReference type="RefSeq" id="WP_030430410.1">
    <property type="nucleotide sequence ID" value="NZ_JOEF01000013.1"/>
</dbReference>
<sequence length="167" mass="18146">MGVPLLLGWLSASLGMAVLSSVIPPVLIEPWVLAVAVTQPYIPWWALALVTAIGSVAGKLLYFYAGKGMLRLPSFLRRKQKDAEHVRGRWSGYMERFAIECEKRPVWTYGVLLLSSSTSVPPYFAVAVVAGVANVSLTNFISACLIGRFVRFAALAAMPAVFGAWLT</sequence>
<feature type="transmembrane region" description="Helical" evidence="1">
    <location>
        <begin position="44"/>
        <end position="65"/>
    </location>
</feature>
<keyword evidence="4" id="KW-1185">Reference proteome</keyword>
<evidence type="ECO:0000256" key="1">
    <source>
        <dbReference type="SAM" id="Phobius"/>
    </source>
</evidence>
<evidence type="ECO:0000313" key="3">
    <source>
        <dbReference type="EMBL" id="SDM92307.1"/>
    </source>
</evidence>
<dbReference type="eggNOG" id="COG1238">
    <property type="taxonomic scope" value="Bacteria"/>
</dbReference>
<dbReference type="Pfam" id="PF09335">
    <property type="entry name" value="VTT_dom"/>
    <property type="match status" value="1"/>
</dbReference>
<accession>A0A1G9X6I7</accession>
<feature type="transmembrane region" description="Helical" evidence="1">
    <location>
        <begin position="106"/>
        <end position="133"/>
    </location>
</feature>
<dbReference type="Proteomes" id="UP000183376">
    <property type="component" value="Chromosome I"/>
</dbReference>
<dbReference type="EMBL" id="LT629701">
    <property type="protein sequence ID" value="SDM92307.1"/>
    <property type="molecule type" value="Genomic_DNA"/>
</dbReference>
<feature type="domain" description="VTT" evidence="2">
    <location>
        <begin position="32"/>
        <end position="156"/>
    </location>
</feature>
<name>A0A1G9X6I7_ALLAB</name>